<organism evidence="1 2">
    <name type="scientific">Chitinophaga agrisoli</name>
    <dbReference type="NCBI Taxonomy" id="2607653"/>
    <lineage>
        <taxon>Bacteria</taxon>
        <taxon>Pseudomonadati</taxon>
        <taxon>Bacteroidota</taxon>
        <taxon>Chitinophagia</taxon>
        <taxon>Chitinophagales</taxon>
        <taxon>Chitinophagaceae</taxon>
        <taxon>Chitinophaga</taxon>
    </lineage>
</organism>
<evidence type="ECO:0000313" key="1">
    <source>
        <dbReference type="EMBL" id="KAA2242710.1"/>
    </source>
</evidence>
<reference evidence="1 2" key="1">
    <citation type="submission" date="2019-09" db="EMBL/GenBank/DDBJ databases">
        <title>Chitinophaga ginsengihumi sp. nov., isolated from soil of ginseng rhizosphere.</title>
        <authorList>
            <person name="Lee J."/>
        </authorList>
    </citation>
    <scope>NUCLEOTIDE SEQUENCE [LARGE SCALE GENOMIC DNA]</scope>
    <source>
        <strain evidence="1 2">BN140078</strain>
    </source>
</reference>
<dbReference type="Pfam" id="PF16395">
    <property type="entry name" value="DUF5004"/>
    <property type="match status" value="1"/>
</dbReference>
<dbReference type="InterPro" id="IPR032168">
    <property type="entry name" value="DUF5004"/>
</dbReference>
<dbReference type="EMBL" id="VUOC01000002">
    <property type="protein sequence ID" value="KAA2242710.1"/>
    <property type="molecule type" value="Genomic_DNA"/>
</dbReference>
<gene>
    <name evidence="1" type="ORF">F0L74_09280</name>
</gene>
<dbReference type="Proteomes" id="UP000324611">
    <property type="component" value="Unassembled WGS sequence"/>
</dbReference>
<sequence length="142" mass="15843">MNRYILHVAICIFIFLSSCKVEEIAPVAEAPKNIAGSWRVIKATRNGTDITNAFDFTQFRLQFDSAGNYTLQHKLPFLVNANGKVELDDPAYPFKITFRPEGGTAVSIPFNYPTVTGTRQLSLSFSPGCALNAYIYTLQRDN</sequence>
<evidence type="ECO:0000313" key="2">
    <source>
        <dbReference type="Proteomes" id="UP000324611"/>
    </source>
</evidence>
<dbReference type="PROSITE" id="PS51257">
    <property type="entry name" value="PROKAR_LIPOPROTEIN"/>
    <property type="match status" value="1"/>
</dbReference>
<proteinExistence type="predicted"/>
<accession>A0A5B2VVK2</accession>
<dbReference type="RefSeq" id="WP_149837583.1">
    <property type="nucleotide sequence ID" value="NZ_VUOC01000002.1"/>
</dbReference>
<keyword evidence="2" id="KW-1185">Reference proteome</keyword>
<comment type="caution">
    <text evidence="1">The sequence shown here is derived from an EMBL/GenBank/DDBJ whole genome shotgun (WGS) entry which is preliminary data.</text>
</comment>
<protein>
    <submittedName>
        <fullName evidence="1">DUF5004 domain-containing protein</fullName>
    </submittedName>
</protein>
<reference evidence="1 2" key="2">
    <citation type="submission" date="2019-09" db="EMBL/GenBank/DDBJ databases">
        <authorList>
            <person name="Jin C."/>
        </authorList>
    </citation>
    <scope>NUCLEOTIDE SEQUENCE [LARGE SCALE GENOMIC DNA]</scope>
    <source>
        <strain evidence="1 2">BN140078</strain>
    </source>
</reference>
<name>A0A5B2VVK2_9BACT</name>
<dbReference type="AlphaFoldDB" id="A0A5B2VVK2"/>